<organism evidence="1 2">
    <name type="scientific">Cichlidogyrus casuarinus</name>
    <dbReference type="NCBI Taxonomy" id="1844966"/>
    <lineage>
        <taxon>Eukaryota</taxon>
        <taxon>Metazoa</taxon>
        <taxon>Spiralia</taxon>
        <taxon>Lophotrochozoa</taxon>
        <taxon>Platyhelminthes</taxon>
        <taxon>Monogenea</taxon>
        <taxon>Monopisthocotylea</taxon>
        <taxon>Dactylogyridea</taxon>
        <taxon>Ancyrocephalidae</taxon>
        <taxon>Cichlidogyrus</taxon>
    </lineage>
</organism>
<proteinExistence type="predicted"/>
<dbReference type="PANTHER" id="PTHR22767">
    <property type="entry name" value="N-TERMINAL ACETYLTRANSFERASE-RELATED"/>
    <property type="match status" value="1"/>
</dbReference>
<dbReference type="EMBL" id="JBJKFK010000379">
    <property type="protein sequence ID" value="KAL3317463.1"/>
    <property type="molecule type" value="Genomic_DNA"/>
</dbReference>
<comment type="caution">
    <text evidence="1">The sequence shown here is derived from an EMBL/GenBank/DDBJ whole genome shotgun (WGS) entry which is preliminary data.</text>
</comment>
<keyword evidence="2" id="KW-1185">Reference proteome</keyword>
<accession>A0ABD2QD49</accession>
<gene>
    <name evidence="1" type="primary">NAA25</name>
    <name evidence="1" type="ORF">Ciccas_003875</name>
</gene>
<dbReference type="Proteomes" id="UP001626550">
    <property type="component" value="Unassembled WGS sequence"/>
</dbReference>
<dbReference type="AlphaFoldDB" id="A0ABD2QD49"/>
<name>A0ABD2QD49_9PLAT</name>
<evidence type="ECO:0000313" key="1">
    <source>
        <dbReference type="EMBL" id="KAL3317463.1"/>
    </source>
</evidence>
<dbReference type="Gene3D" id="1.25.40.1040">
    <property type="match status" value="1"/>
</dbReference>
<protein>
    <submittedName>
        <fullName evidence="1">N-alpha-acetyltransferase 25, NatB auxiliary subunit</fullName>
    </submittedName>
</protein>
<evidence type="ECO:0000313" key="2">
    <source>
        <dbReference type="Proteomes" id="UP001626550"/>
    </source>
</evidence>
<sequence length="289" mass="33436">MDKLLKQFPTSEHFILIKFFHNLRLKEFSSLQPLARKLVQTETQNKQVFQYWPILVSILFAHADPKMALKLHLPLASKQLIRQAENSQILNHDEFSLLLSVFVRLGDYESVLNYLNSSLLSKLQEADKKNYDSQKLQCYYHLDKWSEAFLLCKNLLQATPDEWTVFKTLLRMVFKKTNGQLSISLDRFNEFQTFLVNLKETSNSRGLMLTLLDIHANLEMVDSPVTVQFPPALPLLTEYLRSFLKFPVCSQDIAFLIPFLHQKPESIRNILSSNLTDARAAYNPVGVLA</sequence>
<dbReference type="PANTHER" id="PTHR22767:SF3">
    <property type="entry name" value="N-ALPHA-ACETYLTRANSFERASE 25, NATB AUXILIARY SUBUNIT"/>
    <property type="match status" value="1"/>
</dbReference>
<reference evidence="1 2" key="1">
    <citation type="submission" date="2024-11" db="EMBL/GenBank/DDBJ databases">
        <title>Adaptive evolution of stress response genes in parasites aligns with host niche diversity.</title>
        <authorList>
            <person name="Hahn C."/>
            <person name="Resl P."/>
        </authorList>
    </citation>
    <scope>NUCLEOTIDE SEQUENCE [LARGE SCALE GENOMIC DNA]</scope>
    <source>
        <strain evidence="1">EGGRZ-B1_66</strain>
        <tissue evidence="1">Body</tissue>
    </source>
</reference>